<sequence length="299" mass="33653">MDIESECPHQQNDSQEDRETSDSDGADDRRTSRIVRKNYISMIALAYAMTGVSVWSSSYACRAQIGVSTTTSNAADAMDSRQADDLSSCAAYRGDLILALAKLTLATALLVVSFFNLQGSDPGFVSKELMERLDRVEGRESQHDAEQQRFLDSTMRGMRHLAAAALAPLQGEPAVRCHLRPPLRLSEHLHRRAEPLSLLALRLAQPLLFARGDGDTDESVQDKGRRLVGHQCRVEALRRIHMAFSGAARGRAHRHRSVERDDVRDDERIGYRLPQRYANVRLPVRQGPMQKYHHIRSER</sequence>
<reference evidence="2 3" key="1">
    <citation type="journal article" date="2012" name="Genome Biol.">
        <title>Genome and low-iron response of an oceanic diatom adapted to chronic iron limitation.</title>
        <authorList>
            <person name="Lommer M."/>
            <person name="Specht M."/>
            <person name="Roy A.S."/>
            <person name="Kraemer L."/>
            <person name="Andreson R."/>
            <person name="Gutowska M.A."/>
            <person name="Wolf J."/>
            <person name="Bergner S.V."/>
            <person name="Schilhabel M.B."/>
            <person name="Klostermeier U.C."/>
            <person name="Beiko R.G."/>
            <person name="Rosenstiel P."/>
            <person name="Hippler M."/>
            <person name="Laroche J."/>
        </authorList>
    </citation>
    <scope>NUCLEOTIDE SEQUENCE [LARGE SCALE GENOMIC DNA]</scope>
    <source>
        <strain evidence="2 3">CCMP1005</strain>
    </source>
</reference>
<proteinExistence type="predicted"/>
<comment type="caution">
    <text evidence="2">The sequence shown here is derived from an EMBL/GenBank/DDBJ whole genome shotgun (WGS) entry which is preliminary data.</text>
</comment>
<dbReference type="Proteomes" id="UP000266841">
    <property type="component" value="Unassembled WGS sequence"/>
</dbReference>
<feature type="region of interest" description="Disordered" evidence="1">
    <location>
        <begin position="1"/>
        <end position="29"/>
    </location>
</feature>
<evidence type="ECO:0000313" key="3">
    <source>
        <dbReference type="Proteomes" id="UP000266841"/>
    </source>
</evidence>
<feature type="compositionally biased region" description="Basic and acidic residues" evidence="1">
    <location>
        <begin position="15"/>
        <end position="29"/>
    </location>
</feature>
<evidence type="ECO:0000313" key="2">
    <source>
        <dbReference type="EMBL" id="EJK74242.1"/>
    </source>
</evidence>
<protein>
    <submittedName>
        <fullName evidence="2">Uncharacterized protein</fullName>
    </submittedName>
</protein>
<dbReference type="AlphaFoldDB" id="K0TP80"/>
<organism evidence="2 3">
    <name type="scientific">Thalassiosira oceanica</name>
    <name type="common">Marine diatom</name>
    <dbReference type="NCBI Taxonomy" id="159749"/>
    <lineage>
        <taxon>Eukaryota</taxon>
        <taxon>Sar</taxon>
        <taxon>Stramenopiles</taxon>
        <taxon>Ochrophyta</taxon>
        <taxon>Bacillariophyta</taxon>
        <taxon>Coscinodiscophyceae</taxon>
        <taxon>Thalassiosirophycidae</taxon>
        <taxon>Thalassiosirales</taxon>
        <taxon>Thalassiosiraceae</taxon>
        <taxon>Thalassiosira</taxon>
    </lineage>
</organism>
<keyword evidence="3" id="KW-1185">Reference proteome</keyword>
<evidence type="ECO:0000256" key="1">
    <source>
        <dbReference type="SAM" id="MobiDB-lite"/>
    </source>
</evidence>
<name>K0TP80_THAOC</name>
<dbReference type="EMBL" id="AGNL01003837">
    <property type="protein sequence ID" value="EJK74242.1"/>
    <property type="molecule type" value="Genomic_DNA"/>
</dbReference>
<accession>K0TP80</accession>
<gene>
    <name evidence="2" type="ORF">THAOC_04089</name>
</gene>